<organism evidence="1 2">
    <name type="scientific">Datura stramonium</name>
    <name type="common">Jimsonweed</name>
    <name type="synonym">Common thornapple</name>
    <dbReference type="NCBI Taxonomy" id="4076"/>
    <lineage>
        <taxon>Eukaryota</taxon>
        <taxon>Viridiplantae</taxon>
        <taxon>Streptophyta</taxon>
        <taxon>Embryophyta</taxon>
        <taxon>Tracheophyta</taxon>
        <taxon>Spermatophyta</taxon>
        <taxon>Magnoliopsida</taxon>
        <taxon>eudicotyledons</taxon>
        <taxon>Gunneridae</taxon>
        <taxon>Pentapetalae</taxon>
        <taxon>asterids</taxon>
        <taxon>lamiids</taxon>
        <taxon>Solanales</taxon>
        <taxon>Solanaceae</taxon>
        <taxon>Solanoideae</taxon>
        <taxon>Datureae</taxon>
        <taxon>Datura</taxon>
    </lineage>
</organism>
<keyword evidence="2" id="KW-1185">Reference proteome</keyword>
<evidence type="ECO:0000313" key="2">
    <source>
        <dbReference type="Proteomes" id="UP000823775"/>
    </source>
</evidence>
<evidence type="ECO:0000313" key="1">
    <source>
        <dbReference type="EMBL" id="MCD7456643.1"/>
    </source>
</evidence>
<dbReference type="EMBL" id="JACEIK010000413">
    <property type="protein sequence ID" value="MCD7456643.1"/>
    <property type="molecule type" value="Genomic_DNA"/>
</dbReference>
<gene>
    <name evidence="1" type="ORF">HAX54_032551</name>
</gene>
<comment type="caution">
    <text evidence="1">The sequence shown here is derived from an EMBL/GenBank/DDBJ whole genome shotgun (WGS) entry which is preliminary data.</text>
</comment>
<reference evidence="1 2" key="1">
    <citation type="journal article" date="2021" name="BMC Genomics">
        <title>Datura genome reveals duplications of psychoactive alkaloid biosynthetic genes and high mutation rate following tissue culture.</title>
        <authorList>
            <person name="Rajewski A."/>
            <person name="Carter-House D."/>
            <person name="Stajich J."/>
            <person name="Litt A."/>
        </authorList>
    </citation>
    <scope>NUCLEOTIDE SEQUENCE [LARGE SCALE GENOMIC DNA]</scope>
    <source>
        <strain evidence="1">AR-01</strain>
    </source>
</reference>
<dbReference type="Proteomes" id="UP000823775">
    <property type="component" value="Unassembled WGS sequence"/>
</dbReference>
<sequence length="183" mass="21005">MTTGRIISCVWRNAVRQKWLQATAYLYSIDATDCPINDSPVTIEIYLCFVKREANHWHFANPLSVFASVLPEEEIDEGMKYSICLTNKRTISVSFLRSLPPAHPYGHLWVVRYLSMIYTSRKPEIMALTSFVGSHQLWGYSGQSEMRRKDRDPSFASSVISISNKRDVDAPKNRGGKCKHLRF</sequence>
<name>A0ABS8SCS9_DATST</name>
<proteinExistence type="predicted"/>
<accession>A0ABS8SCS9</accession>
<protein>
    <submittedName>
        <fullName evidence="1">Uncharacterized protein</fullName>
    </submittedName>
</protein>